<feature type="transmembrane region" description="Helical" evidence="7">
    <location>
        <begin position="12"/>
        <end position="31"/>
    </location>
</feature>
<evidence type="ECO:0000256" key="1">
    <source>
        <dbReference type="ARBA" id="ARBA00004651"/>
    </source>
</evidence>
<dbReference type="InterPro" id="IPR010559">
    <property type="entry name" value="Sig_transdc_His_kin_internal"/>
</dbReference>
<dbReference type="RefSeq" id="WP_013915466.1">
    <property type="nucleotide sequence ID" value="NC_015690.1"/>
</dbReference>
<accession>F8FQ84</accession>
<name>F8FQ84_PAEMK</name>
<evidence type="ECO:0000256" key="3">
    <source>
        <dbReference type="ARBA" id="ARBA00022553"/>
    </source>
</evidence>
<evidence type="ECO:0000256" key="7">
    <source>
        <dbReference type="SAM" id="Phobius"/>
    </source>
</evidence>
<evidence type="ECO:0000256" key="2">
    <source>
        <dbReference type="ARBA" id="ARBA00022475"/>
    </source>
</evidence>
<keyword evidence="7" id="KW-0812">Transmembrane</keyword>
<keyword evidence="6 7" id="KW-0472">Membrane</keyword>
<keyword evidence="7" id="KW-1133">Transmembrane helix</keyword>
<dbReference type="KEGG" id="pms:KNP414_01742"/>
<dbReference type="SUPFAM" id="SSF55874">
    <property type="entry name" value="ATPase domain of HSP90 chaperone/DNA topoisomerase II/histidine kinase"/>
    <property type="match status" value="1"/>
</dbReference>
<dbReference type="Gene3D" id="6.10.340.10">
    <property type="match status" value="1"/>
</dbReference>
<evidence type="ECO:0000313" key="9">
    <source>
        <dbReference type="EMBL" id="AEI40304.1"/>
    </source>
</evidence>
<dbReference type="GO" id="GO:0000155">
    <property type="term" value="F:phosphorelay sensor kinase activity"/>
    <property type="evidence" value="ECO:0007669"/>
    <property type="project" value="InterPro"/>
</dbReference>
<keyword evidence="5" id="KW-0418">Kinase</keyword>
<evidence type="ECO:0000256" key="5">
    <source>
        <dbReference type="ARBA" id="ARBA00022777"/>
    </source>
</evidence>
<dbReference type="InterPro" id="IPR050640">
    <property type="entry name" value="Bact_2-comp_sensor_kinase"/>
</dbReference>
<dbReference type="InterPro" id="IPR003660">
    <property type="entry name" value="HAMP_dom"/>
</dbReference>
<dbReference type="PATRIC" id="fig|1036673.3.peg.1549"/>
<dbReference type="SUPFAM" id="SSF158472">
    <property type="entry name" value="HAMP domain-like"/>
    <property type="match status" value="1"/>
</dbReference>
<proteinExistence type="predicted"/>
<dbReference type="Gene3D" id="3.30.565.10">
    <property type="entry name" value="Histidine kinase-like ATPase, C-terminal domain"/>
    <property type="match status" value="1"/>
</dbReference>
<organism evidence="9 10">
    <name type="scientific">Paenibacillus mucilaginosus (strain KNP414)</name>
    <dbReference type="NCBI Taxonomy" id="1036673"/>
    <lineage>
        <taxon>Bacteria</taxon>
        <taxon>Bacillati</taxon>
        <taxon>Bacillota</taxon>
        <taxon>Bacilli</taxon>
        <taxon>Bacillales</taxon>
        <taxon>Paenibacillaceae</taxon>
        <taxon>Paenibacillus</taxon>
    </lineage>
</organism>
<gene>
    <name evidence="9" type="ordered locus">KNP414_01742</name>
</gene>
<dbReference type="Pfam" id="PF00672">
    <property type="entry name" value="HAMP"/>
    <property type="match status" value="1"/>
</dbReference>
<dbReference type="Proteomes" id="UP000006620">
    <property type="component" value="Chromosome"/>
</dbReference>
<dbReference type="HOGENOM" id="CLU_020473_6_2_9"/>
<protein>
    <submittedName>
        <fullName evidence="9">Putative sensor with HAMP domain</fullName>
    </submittedName>
</protein>
<evidence type="ECO:0000313" key="10">
    <source>
        <dbReference type="Proteomes" id="UP000006620"/>
    </source>
</evidence>
<dbReference type="PANTHER" id="PTHR34220">
    <property type="entry name" value="SENSOR HISTIDINE KINASE YPDA"/>
    <property type="match status" value="1"/>
</dbReference>
<dbReference type="EMBL" id="CP002869">
    <property type="protein sequence ID" value="AEI40304.1"/>
    <property type="molecule type" value="Genomic_DNA"/>
</dbReference>
<dbReference type="SMART" id="SM00304">
    <property type="entry name" value="HAMP"/>
    <property type="match status" value="1"/>
</dbReference>
<dbReference type="InterPro" id="IPR036890">
    <property type="entry name" value="HATPase_C_sf"/>
</dbReference>
<dbReference type="PROSITE" id="PS50885">
    <property type="entry name" value="HAMP"/>
    <property type="match status" value="1"/>
</dbReference>
<feature type="domain" description="HAMP" evidence="8">
    <location>
        <begin position="312"/>
        <end position="364"/>
    </location>
</feature>
<dbReference type="GO" id="GO:0005886">
    <property type="term" value="C:plasma membrane"/>
    <property type="evidence" value="ECO:0007669"/>
    <property type="project" value="UniProtKB-SubCell"/>
</dbReference>
<dbReference type="PANTHER" id="PTHR34220:SF7">
    <property type="entry name" value="SENSOR HISTIDINE KINASE YPDA"/>
    <property type="match status" value="1"/>
</dbReference>
<dbReference type="CDD" id="cd06225">
    <property type="entry name" value="HAMP"/>
    <property type="match status" value="1"/>
</dbReference>
<comment type="subcellular location">
    <subcellularLocation>
        <location evidence="1">Cell membrane</location>
        <topology evidence="1">Multi-pass membrane protein</topology>
    </subcellularLocation>
</comment>
<evidence type="ECO:0000256" key="6">
    <source>
        <dbReference type="ARBA" id="ARBA00023136"/>
    </source>
</evidence>
<reference evidence="10" key="1">
    <citation type="submission" date="2011-06" db="EMBL/GenBank/DDBJ databases">
        <title>Complete genome sequence of Paenibacillus mucilaginosus KNP414.</title>
        <authorList>
            <person name="Wang J."/>
            <person name="Hu S."/>
            <person name="Hu X."/>
            <person name="Zhang B."/>
            <person name="Dong D."/>
            <person name="Zhang S."/>
            <person name="Zhao K."/>
            <person name="Wu D."/>
        </authorList>
    </citation>
    <scope>NUCLEOTIDE SEQUENCE [LARGE SCALE GENOMIC DNA]</scope>
    <source>
        <strain evidence="10">KNP414</strain>
    </source>
</reference>
<dbReference type="AlphaFoldDB" id="F8FQ84"/>
<keyword evidence="3" id="KW-0597">Phosphoprotein</keyword>
<sequence>MLVRFNTLSTFVKINLILLMLLLPLFALNYYSNETSNQVVRNEILRSSETYLSLLTNQIDTTVNQMSTFALGMGRDSAVRSYLNYEDFQQPYDKLVVVSNILEKLNLNSSSMPWRNQITVYKPLTKEALSTSGNVTYDASFLREHLSTEWQLLPEDSRYTHPYFIRHLVEPSYIPQRALSSYQLITEITFPIYDLVKMLDLFKHKGNVHDPFLFKPGDKPITNATSNRDFIHELVEKVADKMQQTSGNETVVIQDKKYIVIYQLSSALNWYLIDYVPLDEALAPIKRSSQIFVGSVMTLVILGLTVSYFIYRNVQIPILKLVTSARAIARGDFSTHISYDTKNEFYYLIQQFNTMAIKIKELIETTYESRIRLQEATLKQLQSQIDPHFLYNSLNFIKYSAKQHNEEAVISMTLHLGAYYRSATRLGKAMTTLGEEMNLVKSYLEIHKLRMHQMNYELVFPEVLNNVELPRLLLQPVVENAIIHGISNLSQDGFVRIIAERQDGFIRLVVEDNGAGLGQEEQEQLLSRIMQTRDDHNMCGLWNVAQRLLLQFGEEAGIFMEPSSYGGLKIILYWPIREPEEGTS</sequence>
<keyword evidence="4" id="KW-0808">Transferase</keyword>
<evidence type="ECO:0000256" key="4">
    <source>
        <dbReference type="ARBA" id="ARBA00022679"/>
    </source>
</evidence>
<feature type="transmembrane region" description="Helical" evidence="7">
    <location>
        <begin position="291"/>
        <end position="311"/>
    </location>
</feature>
<evidence type="ECO:0000259" key="8">
    <source>
        <dbReference type="PROSITE" id="PS50885"/>
    </source>
</evidence>
<keyword evidence="2" id="KW-1003">Cell membrane</keyword>
<reference evidence="9 10" key="2">
    <citation type="journal article" date="2013" name="Genome Announc.">
        <title>Genome Sequence of Growth-Improving Paenibacillus mucilaginosus Strain KNP414.</title>
        <authorList>
            <person name="Lu J.J."/>
            <person name="Wang J.F."/>
            <person name="Hu X.F."/>
        </authorList>
    </citation>
    <scope>NUCLEOTIDE SEQUENCE [LARGE SCALE GENOMIC DNA]</scope>
    <source>
        <strain evidence="9 10">KNP414</strain>
    </source>
</reference>
<dbReference type="Pfam" id="PF02518">
    <property type="entry name" value="HATPase_c"/>
    <property type="match status" value="1"/>
</dbReference>
<dbReference type="InterPro" id="IPR003594">
    <property type="entry name" value="HATPase_dom"/>
</dbReference>
<dbReference type="Pfam" id="PF06580">
    <property type="entry name" value="His_kinase"/>
    <property type="match status" value="1"/>
</dbReference>